<dbReference type="SUPFAM" id="SSF53756">
    <property type="entry name" value="UDP-Glycosyltransferase/glycogen phosphorylase"/>
    <property type="match status" value="1"/>
</dbReference>
<dbReference type="InterPro" id="IPR001296">
    <property type="entry name" value="Glyco_trans_1"/>
</dbReference>
<feature type="domain" description="Glycosyl transferase family 1" evidence="1">
    <location>
        <begin position="202"/>
        <end position="347"/>
    </location>
</feature>
<protein>
    <submittedName>
        <fullName evidence="3">Glycosyltransferase</fullName>
        <ecNumber evidence="3">2.4.-.-</ecNumber>
    </submittedName>
</protein>
<dbReference type="Pfam" id="PF00534">
    <property type="entry name" value="Glycos_transf_1"/>
    <property type="match status" value="1"/>
</dbReference>
<dbReference type="InterPro" id="IPR050194">
    <property type="entry name" value="Glycosyltransferase_grp1"/>
</dbReference>
<dbReference type="GO" id="GO:0016757">
    <property type="term" value="F:glycosyltransferase activity"/>
    <property type="evidence" value="ECO:0007669"/>
    <property type="project" value="UniProtKB-KW"/>
</dbReference>
<proteinExistence type="predicted"/>
<name>A0ABU3BLN2_9BACT</name>
<dbReference type="RefSeq" id="WP_311661129.1">
    <property type="nucleotide sequence ID" value="NZ_JAVRHT010000001.1"/>
</dbReference>
<keyword evidence="3" id="KW-0808">Transferase</keyword>
<dbReference type="Proteomes" id="UP001267426">
    <property type="component" value="Unassembled WGS sequence"/>
</dbReference>
<comment type="caution">
    <text evidence="3">The sequence shown here is derived from an EMBL/GenBank/DDBJ whole genome shotgun (WGS) entry which is preliminary data.</text>
</comment>
<dbReference type="Pfam" id="PF13439">
    <property type="entry name" value="Glyco_transf_4"/>
    <property type="match status" value="1"/>
</dbReference>
<dbReference type="InterPro" id="IPR028098">
    <property type="entry name" value="Glyco_trans_4-like_N"/>
</dbReference>
<dbReference type="PANTHER" id="PTHR45947">
    <property type="entry name" value="SULFOQUINOVOSYL TRANSFERASE SQD2"/>
    <property type="match status" value="1"/>
</dbReference>
<dbReference type="EMBL" id="JAVRHT010000001">
    <property type="protein sequence ID" value="MDT0630181.1"/>
    <property type="molecule type" value="Genomic_DNA"/>
</dbReference>
<evidence type="ECO:0000313" key="4">
    <source>
        <dbReference type="Proteomes" id="UP001267426"/>
    </source>
</evidence>
<evidence type="ECO:0000259" key="2">
    <source>
        <dbReference type="Pfam" id="PF13439"/>
    </source>
</evidence>
<organism evidence="3 4">
    <name type="scientific">Rubrivirga litoralis</name>
    <dbReference type="NCBI Taxonomy" id="3075598"/>
    <lineage>
        <taxon>Bacteria</taxon>
        <taxon>Pseudomonadati</taxon>
        <taxon>Rhodothermota</taxon>
        <taxon>Rhodothermia</taxon>
        <taxon>Rhodothermales</taxon>
        <taxon>Rubricoccaceae</taxon>
        <taxon>Rubrivirga</taxon>
    </lineage>
</organism>
<sequence length="389" mass="42226">MTVCDLTHAYHETSGGIRTYIDAKRRYVLENTDHTHVLVVPGSEDRVERGERWATYWIKSPLIPGAAPYRFLLRRGAMVEALGAARPDVVELNSLYREPSAAFEYRRRHPGAVVSGYYFTDLPSAYVRPAAEAVAGQWAAGHAERWAERYVRSTFDHCNLVCAPSPAQAERLTRIGVEDVHIVVPGVDLETFHPARASNTVRADLSVPGGAVFAVYVGRLDSEKRTATMVEAVRLANETAPVVLVLAGNGPHRPALEEAQAEGAAIRVLPYQDNRDQLARLLASADVYLTAGPHETFGLSVVEAQACGLPVVGVEAGALVERVPPTVGRLGPVDDAAAMAANLLWVAARRDALGPAARRHVEEQFSWAASFETLFALYREALGRPAPPA</sequence>
<evidence type="ECO:0000313" key="3">
    <source>
        <dbReference type="EMBL" id="MDT0630181.1"/>
    </source>
</evidence>
<keyword evidence="3" id="KW-0328">Glycosyltransferase</keyword>
<reference evidence="3 4" key="1">
    <citation type="submission" date="2023-09" db="EMBL/GenBank/DDBJ databases">
        <authorList>
            <person name="Rey-Velasco X."/>
        </authorList>
    </citation>
    <scope>NUCLEOTIDE SEQUENCE [LARGE SCALE GENOMIC DNA]</scope>
    <source>
        <strain evidence="3 4">F394</strain>
    </source>
</reference>
<dbReference type="PANTHER" id="PTHR45947:SF3">
    <property type="entry name" value="SULFOQUINOVOSYL TRANSFERASE SQD2"/>
    <property type="match status" value="1"/>
</dbReference>
<dbReference type="Gene3D" id="3.40.50.2000">
    <property type="entry name" value="Glycogen Phosphorylase B"/>
    <property type="match status" value="2"/>
</dbReference>
<feature type="domain" description="Glycosyltransferase subfamily 4-like N-terminal" evidence="2">
    <location>
        <begin position="15"/>
        <end position="190"/>
    </location>
</feature>
<evidence type="ECO:0000259" key="1">
    <source>
        <dbReference type="Pfam" id="PF00534"/>
    </source>
</evidence>
<gene>
    <name evidence="3" type="ORF">RM540_00335</name>
</gene>
<dbReference type="EC" id="2.4.-.-" evidence="3"/>
<keyword evidence="4" id="KW-1185">Reference proteome</keyword>
<accession>A0ABU3BLN2</accession>